<dbReference type="SUPFAM" id="SSF101936">
    <property type="entry name" value="DNA-binding pseudobarrel domain"/>
    <property type="match status" value="1"/>
</dbReference>
<dbReference type="PANTHER" id="PTHR31391">
    <property type="entry name" value="B3 DOMAIN-CONTAINING PROTEIN OS11G0197600-RELATED"/>
    <property type="match status" value="1"/>
</dbReference>
<name>A0AA88URC4_9ASTE</name>
<keyword evidence="5" id="KW-0539">Nucleus</keyword>
<dbReference type="AlphaFoldDB" id="A0AA88URC4"/>
<evidence type="ECO:0000256" key="2">
    <source>
        <dbReference type="ARBA" id="ARBA00023015"/>
    </source>
</evidence>
<dbReference type="GO" id="GO:0005634">
    <property type="term" value="C:nucleus"/>
    <property type="evidence" value="ECO:0007669"/>
    <property type="project" value="UniProtKB-SubCell"/>
</dbReference>
<gene>
    <name evidence="9" type="ORF">RJ640_016536</name>
</gene>
<keyword evidence="10" id="KW-1185">Reference proteome</keyword>
<evidence type="ECO:0000256" key="4">
    <source>
        <dbReference type="ARBA" id="ARBA00023163"/>
    </source>
</evidence>
<dbReference type="InterPro" id="IPR003340">
    <property type="entry name" value="B3_DNA-bd"/>
</dbReference>
<feature type="compositionally biased region" description="Low complexity" evidence="7">
    <location>
        <begin position="7"/>
        <end position="18"/>
    </location>
</feature>
<dbReference type="SMART" id="SM01019">
    <property type="entry name" value="B3"/>
    <property type="match status" value="1"/>
</dbReference>
<evidence type="ECO:0000256" key="1">
    <source>
        <dbReference type="ARBA" id="ARBA00004123"/>
    </source>
</evidence>
<keyword evidence="3" id="KW-0238">DNA-binding</keyword>
<evidence type="ECO:0000256" key="6">
    <source>
        <dbReference type="SAM" id="Coils"/>
    </source>
</evidence>
<comment type="subcellular location">
    <subcellularLocation>
        <location evidence="1">Nucleus</location>
    </subcellularLocation>
</comment>
<dbReference type="Proteomes" id="UP001187471">
    <property type="component" value="Unassembled WGS sequence"/>
</dbReference>
<dbReference type="CDD" id="cd10017">
    <property type="entry name" value="B3_DNA"/>
    <property type="match status" value="1"/>
</dbReference>
<dbReference type="EMBL" id="JAVXUO010000518">
    <property type="protein sequence ID" value="KAK2991501.1"/>
    <property type="molecule type" value="Genomic_DNA"/>
</dbReference>
<evidence type="ECO:0000256" key="7">
    <source>
        <dbReference type="SAM" id="MobiDB-lite"/>
    </source>
</evidence>
<organism evidence="9 10">
    <name type="scientific">Escallonia rubra</name>
    <dbReference type="NCBI Taxonomy" id="112253"/>
    <lineage>
        <taxon>Eukaryota</taxon>
        <taxon>Viridiplantae</taxon>
        <taxon>Streptophyta</taxon>
        <taxon>Embryophyta</taxon>
        <taxon>Tracheophyta</taxon>
        <taxon>Spermatophyta</taxon>
        <taxon>Magnoliopsida</taxon>
        <taxon>eudicotyledons</taxon>
        <taxon>Gunneridae</taxon>
        <taxon>Pentapetalae</taxon>
        <taxon>asterids</taxon>
        <taxon>campanulids</taxon>
        <taxon>Escalloniales</taxon>
        <taxon>Escalloniaceae</taxon>
        <taxon>Escallonia</taxon>
    </lineage>
</organism>
<evidence type="ECO:0000256" key="3">
    <source>
        <dbReference type="ARBA" id="ARBA00023125"/>
    </source>
</evidence>
<protein>
    <recommendedName>
        <fullName evidence="8">TF-B3 domain-containing protein</fullName>
    </recommendedName>
</protein>
<dbReference type="InterPro" id="IPR015300">
    <property type="entry name" value="DNA-bd_pseudobarrel_sf"/>
</dbReference>
<keyword evidence="2" id="KW-0805">Transcription regulation</keyword>
<feature type="coiled-coil region" evidence="6">
    <location>
        <begin position="400"/>
        <end position="448"/>
    </location>
</feature>
<dbReference type="Gene3D" id="2.40.330.10">
    <property type="entry name" value="DNA-binding pseudobarrel domain"/>
    <property type="match status" value="1"/>
</dbReference>
<proteinExistence type="predicted"/>
<keyword evidence="4" id="KW-0804">Transcription</keyword>
<evidence type="ECO:0000259" key="8">
    <source>
        <dbReference type="PROSITE" id="PS50863"/>
    </source>
</evidence>
<sequence length="457" mass="51256">MAIPKGSVSKRSPVQSSSYKVKQNNKEVPKSELVGFSNPIKSEREASENPSKPTVSNQRHNLARVSEASNHLQAKLLLERAKEVQANLASGFPSFIKSMLPSHVAGGFWLSFPKRFCDLHLPRHDDTVILVDDCGKEYETKYLIDKNGLSGGWRGFSIAHKLLDRDVLIFQLIGPCKFKVYIVRANGLTEIDGVVGLKNLDASAEPMEKDQLGQDMKINGPMAEKCLDPVSVDIHQHSSQEKGMEVLNGSHGKEADQFGDVNVDFDSELLEGIRFSKSTIDLKDVKRIEDFNILVDGLIIDSEVPKHLRTKYCELCCSQKTFLHDHLLEGLNIKLAAGIISETVNIADAIRACKNTTSRDNFEIWDKTLRGFEELGMNVGFLRSRISRLVSLLFEPREAIESKRLEQVRAEEEIKSIELKLHNVKEVIKNLDAEIEALKLDGEALELRFHEVANASW</sequence>
<evidence type="ECO:0000313" key="9">
    <source>
        <dbReference type="EMBL" id="KAK2991501.1"/>
    </source>
</evidence>
<dbReference type="Pfam" id="PF02362">
    <property type="entry name" value="B3"/>
    <property type="match status" value="1"/>
</dbReference>
<reference evidence="9" key="1">
    <citation type="submission" date="2022-12" db="EMBL/GenBank/DDBJ databases">
        <title>Draft genome assemblies for two species of Escallonia (Escalloniales).</title>
        <authorList>
            <person name="Chanderbali A."/>
            <person name="Dervinis C."/>
            <person name="Anghel I."/>
            <person name="Soltis D."/>
            <person name="Soltis P."/>
            <person name="Zapata F."/>
        </authorList>
    </citation>
    <scope>NUCLEOTIDE SEQUENCE</scope>
    <source>
        <strain evidence="9">UCBG92.1500</strain>
        <tissue evidence="9">Leaf</tissue>
    </source>
</reference>
<comment type="caution">
    <text evidence="9">The sequence shown here is derived from an EMBL/GenBank/DDBJ whole genome shotgun (WGS) entry which is preliminary data.</text>
</comment>
<dbReference type="InterPro" id="IPR044837">
    <property type="entry name" value="REM16-like"/>
</dbReference>
<feature type="compositionally biased region" description="Polar residues" evidence="7">
    <location>
        <begin position="48"/>
        <end position="58"/>
    </location>
</feature>
<evidence type="ECO:0000256" key="5">
    <source>
        <dbReference type="ARBA" id="ARBA00023242"/>
    </source>
</evidence>
<accession>A0AA88URC4</accession>
<evidence type="ECO:0000313" key="10">
    <source>
        <dbReference type="Proteomes" id="UP001187471"/>
    </source>
</evidence>
<dbReference type="GO" id="GO:0003677">
    <property type="term" value="F:DNA binding"/>
    <property type="evidence" value="ECO:0007669"/>
    <property type="project" value="UniProtKB-KW"/>
</dbReference>
<dbReference type="PROSITE" id="PS50863">
    <property type="entry name" value="B3"/>
    <property type="match status" value="1"/>
</dbReference>
<feature type="region of interest" description="Disordered" evidence="7">
    <location>
        <begin position="1"/>
        <end position="58"/>
    </location>
</feature>
<feature type="domain" description="TF-B3" evidence="8">
    <location>
        <begin position="95"/>
        <end position="186"/>
    </location>
</feature>
<keyword evidence="6" id="KW-0175">Coiled coil</keyword>
<dbReference type="PANTHER" id="PTHR31391:SF101">
    <property type="entry name" value="B3 DOMAIN-CONTAINING PROTEIN OS01G0234100"/>
    <property type="match status" value="1"/>
</dbReference>